<feature type="domain" description="Peptidase M48" evidence="14">
    <location>
        <begin position="102"/>
        <end position="337"/>
    </location>
</feature>
<dbReference type="InterPro" id="IPR001915">
    <property type="entry name" value="Peptidase_M48"/>
</dbReference>
<evidence type="ECO:0000313" key="16">
    <source>
        <dbReference type="Proteomes" id="UP001298424"/>
    </source>
</evidence>
<keyword evidence="9 13" id="KW-1133">Transmembrane helix</keyword>
<gene>
    <name evidence="15" type="ORF">MB824_06325</name>
</gene>
<keyword evidence="7 15" id="KW-0378">Hydrolase</keyword>
<evidence type="ECO:0000256" key="11">
    <source>
        <dbReference type="ARBA" id="ARBA00023136"/>
    </source>
</evidence>
<keyword evidence="10 15" id="KW-0482">Metalloprotease</keyword>
<keyword evidence="8" id="KW-0862">Zinc</keyword>
<evidence type="ECO:0000259" key="14">
    <source>
        <dbReference type="Pfam" id="PF01435"/>
    </source>
</evidence>
<evidence type="ECO:0000256" key="4">
    <source>
        <dbReference type="ARBA" id="ARBA00022670"/>
    </source>
</evidence>
<feature type="transmembrane region" description="Helical" evidence="13">
    <location>
        <begin position="51"/>
        <end position="70"/>
    </location>
</feature>
<dbReference type="RefSeq" id="WP_238747002.1">
    <property type="nucleotide sequence ID" value="NZ_JAKOOW010000024.1"/>
</dbReference>
<feature type="transmembrane region" description="Helical" evidence="13">
    <location>
        <begin position="15"/>
        <end position="45"/>
    </location>
</feature>
<evidence type="ECO:0000256" key="13">
    <source>
        <dbReference type="SAM" id="Phobius"/>
    </source>
</evidence>
<comment type="subcellular location">
    <subcellularLocation>
        <location evidence="2">Cell membrane</location>
        <topology evidence="2">Multi-pass membrane protein</topology>
    </subcellularLocation>
</comment>
<evidence type="ECO:0000256" key="7">
    <source>
        <dbReference type="ARBA" id="ARBA00022801"/>
    </source>
</evidence>
<evidence type="ECO:0000256" key="3">
    <source>
        <dbReference type="ARBA" id="ARBA00022475"/>
    </source>
</evidence>
<keyword evidence="3" id="KW-1003">Cell membrane</keyword>
<evidence type="ECO:0000313" key="15">
    <source>
        <dbReference type="EMBL" id="MCG6504106.1"/>
    </source>
</evidence>
<sequence>MDFFRHRRLARRRSAWLVLLYIAALLATSASVSLVLGTLLVWAYGFAGRPAAYYLPFALGTAALVVSLSLHRIKRLRRGGGEVAAELGGRRLTRREADFLERRLLNLCEETAAAAMLPAPAVYLIDGNTAINAFAAGTERGNAAIGVTRGALEQLTRDQMQALLAHEFSHIRHGDMRLNQYLSGWLYGLQSIAGSGRYLLEGQDGDADYRRSKNVDNHPFDGLLEIVLPLLPTSLIGALLLALGAVGSLCARWIQAAVLRQREFLADAEAVRLTRQKEPMLELLRLIGSQSLPHKAPPHTDAYAHMMFCRLHDGAGSLKARLAATHPPLIERIRRIDPAYARSLPDDWQQQPGHDGDGIFFADSPAALAQRYAAERENREQEYRSRYHAMQARIRRHRPDAAAEAALTPLWQNAADDEEYASAALLALFGCFRQPENGGNSENSAIAANVWRLLPAMAAQCPPPAPAVLETLLPAFLMQDETARDAVLAACRAAVETANEKQPENLSAPENRQNPPSRQPATEGIPHSKNAAPVAPRLLLWKLLAAYLAPAPEFGRRSEYQDTELLAPQTLDDAALEAALAAAAPLSESARNNLLRPQAARLSTANPLLWRLLCVRLNCAAWNVGGRA</sequence>
<evidence type="ECO:0000256" key="9">
    <source>
        <dbReference type="ARBA" id="ARBA00022989"/>
    </source>
</evidence>
<dbReference type="PANTHER" id="PTHR43221">
    <property type="entry name" value="PROTEASE HTPX"/>
    <property type="match status" value="1"/>
</dbReference>
<name>A0ABS9NMU1_9NEIS</name>
<keyword evidence="6" id="KW-0479">Metal-binding</keyword>
<dbReference type="EMBL" id="JAKOOW010000024">
    <property type="protein sequence ID" value="MCG6504106.1"/>
    <property type="molecule type" value="Genomic_DNA"/>
</dbReference>
<dbReference type="GO" id="GO:0008237">
    <property type="term" value="F:metallopeptidase activity"/>
    <property type="evidence" value="ECO:0007669"/>
    <property type="project" value="UniProtKB-KW"/>
</dbReference>
<comment type="cofactor">
    <cofactor evidence="1">
        <name>Zn(2+)</name>
        <dbReference type="ChEBI" id="CHEBI:29105"/>
    </cofactor>
</comment>
<dbReference type="PANTHER" id="PTHR43221:SF1">
    <property type="entry name" value="PROTEASE HTPX"/>
    <property type="match status" value="1"/>
</dbReference>
<evidence type="ECO:0000256" key="12">
    <source>
        <dbReference type="SAM" id="MobiDB-lite"/>
    </source>
</evidence>
<feature type="transmembrane region" description="Helical" evidence="13">
    <location>
        <begin position="226"/>
        <end position="254"/>
    </location>
</feature>
<keyword evidence="4" id="KW-0645">Protease</keyword>
<evidence type="ECO:0000256" key="2">
    <source>
        <dbReference type="ARBA" id="ARBA00004651"/>
    </source>
</evidence>
<evidence type="ECO:0000256" key="6">
    <source>
        <dbReference type="ARBA" id="ARBA00022723"/>
    </source>
</evidence>
<feature type="region of interest" description="Disordered" evidence="12">
    <location>
        <begin position="498"/>
        <end position="529"/>
    </location>
</feature>
<keyword evidence="16" id="KW-1185">Reference proteome</keyword>
<proteinExistence type="predicted"/>
<feature type="compositionally biased region" description="Polar residues" evidence="12">
    <location>
        <begin position="504"/>
        <end position="520"/>
    </location>
</feature>
<dbReference type="InterPro" id="IPR050083">
    <property type="entry name" value="HtpX_protease"/>
</dbReference>
<protein>
    <submittedName>
        <fullName evidence="15">M48 family metalloprotease</fullName>
        <ecNumber evidence="15">3.4.24.-</ecNumber>
    </submittedName>
</protein>
<organism evidence="15 16">
    <name type="scientific">Kingella pumchi</name>
    <dbReference type="NCBI Taxonomy" id="2779506"/>
    <lineage>
        <taxon>Bacteria</taxon>
        <taxon>Pseudomonadati</taxon>
        <taxon>Pseudomonadota</taxon>
        <taxon>Betaproteobacteria</taxon>
        <taxon>Neisseriales</taxon>
        <taxon>Neisseriaceae</taxon>
        <taxon>Kingella</taxon>
    </lineage>
</organism>
<accession>A0ABS9NMU1</accession>
<keyword evidence="5 13" id="KW-0812">Transmembrane</keyword>
<keyword evidence="11 13" id="KW-0472">Membrane</keyword>
<evidence type="ECO:0000256" key="1">
    <source>
        <dbReference type="ARBA" id="ARBA00001947"/>
    </source>
</evidence>
<evidence type="ECO:0000256" key="10">
    <source>
        <dbReference type="ARBA" id="ARBA00023049"/>
    </source>
</evidence>
<evidence type="ECO:0000256" key="5">
    <source>
        <dbReference type="ARBA" id="ARBA00022692"/>
    </source>
</evidence>
<comment type="caution">
    <text evidence="15">The sequence shown here is derived from an EMBL/GenBank/DDBJ whole genome shotgun (WGS) entry which is preliminary data.</text>
</comment>
<reference evidence="15 16" key="1">
    <citation type="submission" date="2022-02" db="EMBL/GenBank/DDBJ databases">
        <title>Genome sequence data of Kingella unionensis sp. nov. strain CICC 24913 (CCUG 75125).</title>
        <authorList>
            <person name="Xiao M."/>
        </authorList>
    </citation>
    <scope>NUCLEOTIDE SEQUENCE [LARGE SCALE GENOMIC DNA]</scope>
    <source>
        <strain evidence="15 16">CICC 24913</strain>
    </source>
</reference>
<dbReference type="Gene3D" id="3.30.2010.10">
    <property type="entry name" value="Metalloproteases ('zincins'), catalytic domain"/>
    <property type="match status" value="1"/>
</dbReference>
<dbReference type="Pfam" id="PF01435">
    <property type="entry name" value="Peptidase_M48"/>
    <property type="match status" value="1"/>
</dbReference>
<dbReference type="Proteomes" id="UP001298424">
    <property type="component" value="Unassembled WGS sequence"/>
</dbReference>
<dbReference type="EC" id="3.4.24.-" evidence="15"/>
<evidence type="ECO:0000256" key="8">
    <source>
        <dbReference type="ARBA" id="ARBA00022833"/>
    </source>
</evidence>